<dbReference type="SUPFAM" id="SSF53474">
    <property type="entry name" value="alpha/beta-Hydrolases"/>
    <property type="match status" value="1"/>
</dbReference>
<evidence type="ECO:0000313" key="4">
    <source>
        <dbReference type="EMBL" id="KKY24370.1"/>
    </source>
</evidence>
<dbReference type="AlphaFoldDB" id="A0A0G2H6Q7"/>
<evidence type="ECO:0000256" key="2">
    <source>
        <dbReference type="SAM" id="MobiDB-lite"/>
    </source>
</evidence>
<evidence type="ECO:0000259" key="3">
    <source>
        <dbReference type="Pfam" id="PF07859"/>
    </source>
</evidence>
<reference evidence="4 5" key="1">
    <citation type="submission" date="2015-05" db="EMBL/GenBank/DDBJ databases">
        <title>Distinctive expansion of gene families associated with plant cell wall degradation and secondary metabolism in the genomes of grapevine trunk pathogens.</title>
        <authorList>
            <person name="Lawrence D.P."/>
            <person name="Travadon R."/>
            <person name="Rolshausen P.E."/>
            <person name="Baumgartner K."/>
        </authorList>
    </citation>
    <scope>NUCLEOTIDE SEQUENCE [LARGE SCALE GENOMIC DNA]</scope>
    <source>
        <strain evidence="4">UCRPC4</strain>
    </source>
</reference>
<feature type="domain" description="Alpha/beta hydrolase fold-3" evidence="3">
    <location>
        <begin position="147"/>
        <end position="260"/>
    </location>
</feature>
<name>A0A0G2H6Q7_PHACM</name>
<feature type="domain" description="Alpha/beta hydrolase fold-3" evidence="3">
    <location>
        <begin position="378"/>
        <end position="439"/>
    </location>
</feature>
<feature type="compositionally biased region" description="Basic and acidic residues" evidence="2">
    <location>
        <begin position="723"/>
        <end position="732"/>
    </location>
</feature>
<evidence type="ECO:0000256" key="1">
    <source>
        <dbReference type="ARBA" id="ARBA00022801"/>
    </source>
</evidence>
<dbReference type="Gene3D" id="3.40.50.1820">
    <property type="entry name" value="alpha/beta hydrolase"/>
    <property type="match status" value="2"/>
</dbReference>
<sequence>MVLNTLTVGAAVTPAVIQTYVSHYTNRKPLRQKPTAHISYHEGLKLIRQFLLYASHHTVEELQAFTAQWVPHPRWVKVDRVPIPEEYQIKAADALIAQLGEKGVRKVGGKLWWQWRRKDHELEAEWIEMRNDYNARKRKENDGRRVMLYVHGGAYFFGSTDEHRYQMQRHARKLKARVLAPRYRLAPQFPFPCGLQDCLAAYLYLLTMNDPTDIILAGDSAGGGMVMSILVTLRDQGHPLPAGAILISPWVDLTHSFPSLSGSADLDYIPSHGFMQRPSAAWPPPNDDEMDAIKKGALTHTDSGPRPRASTLEERRTQEKVAVQGFVVHDMGKDGLPQSFDSTSARGMEGAAVHEKAVAPGKLAIQIGENTIELKDQIQMYATNELISHPLVSPVLQASLGGLPPLLILTGGGEILRDEQIYLAHKAANPAKYVPGKEYLDQYDPDGSVLSKYKPTPVQLQVWDDLCHVAPTLSFTRPAKYMYRSIAQFGAWALARAQKTAIDILDDDQVSIISSGSSTESTDDLPATKSASILPSGQAKVGKAGDPLPNFRNHMIRQRVDRHGVIHDLAPESELEALQMPASEIGAIKRGPVEKWMNAKKQWDGKYAAEKRRVQKRRMREMVEGYEGFGEGENPPPSAIASRRRKSGVEEKEKRPRKGLGLMLWSLWGSSHDEDTIHREEKLENRVGGIDRTTTTGDEHGTETTTTNRHRAESGAARLTPHSRTDGIEQTRSRSRRRRVTDAGQTDVSNGIQRPGPLGTSNTADQLDGPDSARTASFVSGTGTLVNKNLASLRPSTNANVETASVLSTSNQSDTASTTAVFAAPGVLKRTHTRNQTVSTIGSDAPEIVVSGDEYESTLPETSRRGSLRSVERLRNHQISMADGDGESVSHLTNGTYTTQDTYPKTVRPGLEERTLSSVAIRRVEGVLKDYAVNGEMIGDAGTSATATHHVVVDGEGTHTPTNAATTIGAATNEHGGERPVMPERDEFVTAQEL</sequence>
<reference evidence="4 5" key="2">
    <citation type="submission" date="2015-05" db="EMBL/GenBank/DDBJ databases">
        <authorList>
            <person name="Morales-Cruz A."/>
            <person name="Amrine K.C."/>
            <person name="Cantu D."/>
        </authorList>
    </citation>
    <scope>NUCLEOTIDE SEQUENCE [LARGE SCALE GENOMIC DNA]</scope>
    <source>
        <strain evidence="4">UCRPC4</strain>
    </source>
</reference>
<feature type="region of interest" description="Disordered" evidence="2">
    <location>
        <begin position="297"/>
        <end position="316"/>
    </location>
</feature>
<feature type="region of interest" description="Disordered" evidence="2">
    <location>
        <begin position="973"/>
        <end position="994"/>
    </location>
</feature>
<dbReference type="Pfam" id="PF07859">
    <property type="entry name" value="Abhydrolase_3"/>
    <property type="match status" value="2"/>
</dbReference>
<comment type="caution">
    <text evidence="4">The sequence shown here is derived from an EMBL/GenBank/DDBJ whole genome shotgun (WGS) entry which is preliminary data.</text>
</comment>
<evidence type="ECO:0000313" key="5">
    <source>
        <dbReference type="Proteomes" id="UP000053317"/>
    </source>
</evidence>
<gene>
    <name evidence="4" type="ORF">UCRPC4_g02480</name>
</gene>
<feature type="region of interest" description="Disordered" evidence="2">
    <location>
        <begin position="673"/>
        <end position="774"/>
    </location>
</feature>
<proteinExistence type="predicted"/>
<dbReference type="InterPro" id="IPR050300">
    <property type="entry name" value="GDXG_lipolytic_enzyme"/>
</dbReference>
<keyword evidence="5" id="KW-1185">Reference proteome</keyword>
<organism evidence="4 5">
    <name type="scientific">Phaeomoniella chlamydospora</name>
    <name type="common">Phaeoacremonium chlamydosporum</name>
    <dbReference type="NCBI Taxonomy" id="158046"/>
    <lineage>
        <taxon>Eukaryota</taxon>
        <taxon>Fungi</taxon>
        <taxon>Dikarya</taxon>
        <taxon>Ascomycota</taxon>
        <taxon>Pezizomycotina</taxon>
        <taxon>Eurotiomycetes</taxon>
        <taxon>Chaetothyriomycetidae</taxon>
        <taxon>Phaeomoniellales</taxon>
        <taxon>Phaeomoniellaceae</taxon>
        <taxon>Phaeomoniella</taxon>
    </lineage>
</organism>
<protein>
    <submittedName>
        <fullName evidence="4">Putative lipase esterase</fullName>
    </submittedName>
</protein>
<feature type="compositionally biased region" description="Basic and acidic residues" evidence="2">
    <location>
        <begin position="975"/>
        <end position="988"/>
    </location>
</feature>
<dbReference type="GO" id="GO:0016787">
    <property type="term" value="F:hydrolase activity"/>
    <property type="evidence" value="ECO:0007669"/>
    <property type="project" value="UniProtKB-KW"/>
</dbReference>
<dbReference type="PANTHER" id="PTHR48081:SF19">
    <property type="entry name" value="AB HYDROLASE SUPERFAMILY PROTEIN C4A8.06C"/>
    <property type="match status" value="1"/>
</dbReference>
<dbReference type="EMBL" id="LCWF01000060">
    <property type="protein sequence ID" value="KKY24370.1"/>
    <property type="molecule type" value="Genomic_DNA"/>
</dbReference>
<dbReference type="InterPro" id="IPR029058">
    <property type="entry name" value="AB_hydrolase_fold"/>
</dbReference>
<feature type="compositionally biased region" description="Basic and acidic residues" evidence="2">
    <location>
        <begin position="673"/>
        <end position="685"/>
    </location>
</feature>
<feature type="compositionally biased region" description="Polar residues" evidence="2">
    <location>
        <begin position="743"/>
        <end position="752"/>
    </location>
</feature>
<accession>A0A0G2H6Q7</accession>
<dbReference type="Proteomes" id="UP000053317">
    <property type="component" value="Unassembled WGS sequence"/>
</dbReference>
<keyword evidence="1" id="KW-0378">Hydrolase</keyword>
<dbReference type="PANTHER" id="PTHR48081">
    <property type="entry name" value="AB HYDROLASE SUPERFAMILY PROTEIN C4A8.06C"/>
    <property type="match status" value="1"/>
</dbReference>
<dbReference type="OrthoDB" id="2336090at2759"/>
<feature type="region of interest" description="Disordered" evidence="2">
    <location>
        <begin position="627"/>
        <end position="656"/>
    </location>
</feature>
<dbReference type="InterPro" id="IPR013094">
    <property type="entry name" value="AB_hydrolase_3"/>
</dbReference>